<reference evidence="4" key="2">
    <citation type="submission" date="2020-04" db="EMBL/GenBank/DDBJ databases">
        <authorList>
            <consortium name="NCBI Genome Project"/>
        </authorList>
    </citation>
    <scope>NUCLEOTIDE SEQUENCE</scope>
    <source>
        <strain evidence="4">CBS 304.34</strain>
    </source>
</reference>
<dbReference type="AlphaFoldDB" id="A0A6A6YZU3"/>
<evidence type="ECO:0000313" key="4">
    <source>
        <dbReference type="RefSeq" id="XP_033581406.1"/>
    </source>
</evidence>
<evidence type="ECO:0000256" key="1">
    <source>
        <dbReference type="SAM" id="MobiDB-lite"/>
    </source>
</evidence>
<evidence type="ECO:0000313" key="2">
    <source>
        <dbReference type="EMBL" id="KAF2814442.1"/>
    </source>
</evidence>
<dbReference type="GeneID" id="54462723"/>
<dbReference type="RefSeq" id="XP_033581406.1">
    <property type="nucleotide sequence ID" value="XM_033721830.1"/>
</dbReference>
<protein>
    <submittedName>
        <fullName evidence="2 4">Uncharacterized protein</fullName>
    </submittedName>
</protein>
<gene>
    <name evidence="2 4" type="ORF">BDZ99DRAFT_473503</name>
</gene>
<keyword evidence="3" id="KW-1185">Reference proteome</keyword>
<feature type="region of interest" description="Disordered" evidence="1">
    <location>
        <begin position="201"/>
        <end position="266"/>
    </location>
</feature>
<proteinExistence type="predicted"/>
<organism evidence="2">
    <name type="scientific">Mytilinidion resinicola</name>
    <dbReference type="NCBI Taxonomy" id="574789"/>
    <lineage>
        <taxon>Eukaryota</taxon>
        <taxon>Fungi</taxon>
        <taxon>Dikarya</taxon>
        <taxon>Ascomycota</taxon>
        <taxon>Pezizomycotina</taxon>
        <taxon>Dothideomycetes</taxon>
        <taxon>Pleosporomycetidae</taxon>
        <taxon>Mytilinidiales</taxon>
        <taxon>Mytilinidiaceae</taxon>
        <taxon>Mytilinidion</taxon>
    </lineage>
</organism>
<accession>A0A6A6YZU3</accession>
<reference evidence="2 4" key="1">
    <citation type="journal article" date="2020" name="Stud. Mycol.">
        <title>101 Dothideomycetes genomes: a test case for predicting lifestyles and emergence of pathogens.</title>
        <authorList>
            <person name="Haridas S."/>
            <person name="Albert R."/>
            <person name="Binder M."/>
            <person name="Bloem J."/>
            <person name="Labutti K."/>
            <person name="Salamov A."/>
            <person name="Andreopoulos B."/>
            <person name="Baker S."/>
            <person name="Barry K."/>
            <person name="Bills G."/>
            <person name="Bluhm B."/>
            <person name="Cannon C."/>
            <person name="Castanera R."/>
            <person name="Culley D."/>
            <person name="Daum C."/>
            <person name="Ezra D."/>
            <person name="Gonzalez J."/>
            <person name="Henrissat B."/>
            <person name="Kuo A."/>
            <person name="Liang C."/>
            <person name="Lipzen A."/>
            <person name="Lutzoni F."/>
            <person name="Magnuson J."/>
            <person name="Mondo S."/>
            <person name="Nolan M."/>
            <person name="Ohm R."/>
            <person name="Pangilinan J."/>
            <person name="Park H.-J."/>
            <person name="Ramirez L."/>
            <person name="Alfaro M."/>
            <person name="Sun H."/>
            <person name="Tritt A."/>
            <person name="Yoshinaga Y."/>
            <person name="Zwiers L.-H."/>
            <person name="Turgeon B."/>
            <person name="Goodwin S."/>
            <person name="Spatafora J."/>
            <person name="Crous P."/>
            <person name="Grigoriev I."/>
        </authorList>
    </citation>
    <scope>NUCLEOTIDE SEQUENCE</scope>
    <source>
        <strain evidence="2 4">CBS 304.34</strain>
    </source>
</reference>
<feature type="compositionally biased region" description="Low complexity" evidence="1">
    <location>
        <begin position="208"/>
        <end position="221"/>
    </location>
</feature>
<dbReference type="Proteomes" id="UP000504636">
    <property type="component" value="Unplaced"/>
</dbReference>
<reference evidence="4" key="3">
    <citation type="submission" date="2025-04" db="UniProtKB">
        <authorList>
            <consortium name="RefSeq"/>
        </authorList>
    </citation>
    <scope>IDENTIFICATION</scope>
    <source>
        <strain evidence="4">CBS 304.34</strain>
    </source>
</reference>
<name>A0A6A6YZU3_9PEZI</name>
<feature type="compositionally biased region" description="Polar residues" evidence="1">
    <location>
        <begin position="235"/>
        <end position="251"/>
    </location>
</feature>
<sequence>MPPEPAAEEPYGIIIAGTGSHEKPFRVPQSALEKSPIIKGWIEEGYTPPSLRKGDALYFPWSDPEVVGVTVEYLKSTADGLIAILAPPERKTKDVLFYLNMYKFATCLGLSELCVGSFHKIKELTHDTKTFLTVLRVSTEEKSSLVEDRRFNDFLVKYIRKNAEVLKDSSFAKSTILQNSALGWNLCSLLLSSLGGTSDSARAGVNDSTPSPLLTPPSKTSARTTPEVERRKSPYSFNPLQKSSSPRQNPTRVKKPPQKEGARKFNATVEEVFDEYFSSKRASS</sequence>
<dbReference type="EMBL" id="MU003695">
    <property type="protein sequence ID" value="KAF2814442.1"/>
    <property type="molecule type" value="Genomic_DNA"/>
</dbReference>
<dbReference type="OrthoDB" id="5394931at2759"/>
<evidence type="ECO:0000313" key="3">
    <source>
        <dbReference type="Proteomes" id="UP000504636"/>
    </source>
</evidence>